<name>A0A9P6CJN6_9AGAR</name>
<feature type="compositionally biased region" description="Low complexity" evidence="1">
    <location>
        <begin position="91"/>
        <end position="105"/>
    </location>
</feature>
<dbReference type="Proteomes" id="UP000807353">
    <property type="component" value="Unassembled WGS sequence"/>
</dbReference>
<feature type="region of interest" description="Disordered" evidence="1">
    <location>
        <begin position="72"/>
        <end position="147"/>
    </location>
</feature>
<organism evidence="2 3">
    <name type="scientific">Collybia nuda</name>
    <dbReference type="NCBI Taxonomy" id="64659"/>
    <lineage>
        <taxon>Eukaryota</taxon>
        <taxon>Fungi</taxon>
        <taxon>Dikarya</taxon>
        <taxon>Basidiomycota</taxon>
        <taxon>Agaricomycotina</taxon>
        <taxon>Agaricomycetes</taxon>
        <taxon>Agaricomycetidae</taxon>
        <taxon>Agaricales</taxon>
        <taxon>Tricholomatineae</taxon>
        <taxon>Clitocybaceae</taxon>
        <taxon>Collybia</taxon>
    </lineage>
</organism>
<feature type="compositionally biased region" description="Pro residues" evidence="1">
    <location>
        <begin position="513"/>
        <end position="525"/>
    </location>
</feature>
<sequence length="525" mass="57756">MIGSNQGLLQEIYLFLEYDPDSSNIEKVAAIFEPFPVTVCTPSTTYHHPSHDVEDVWNLWRLRGIFSSEIRGNGVANMSSPVDADDNSMKSTGGSATSSNASDGTNEYRNPSEGGGSKEDRGGNSSDDNGGEDQNDDDDDDDGTIDNLSSAARRIGQDTCNTHEVSIPFSSTLTVSGGSHQQCARYKTNASVDITIERNLESQSRPPGLNWGGPWLEAKFSFLDAEIHVLPRGNLMFHLGLSQIRIIASGCPSSVLSYSPTILRADGNTVKSTTEKNNSTNLKATIGAAPTLQLGGTAAQSSSEERSQRRWEVVAHCLNSDSDEITGTSRTTMMWKYVHNDKYYSPETRNVFEPRPSTVFGLSRQSPTMPKLDIEVVTCYSWTTPVQRFRDWIAAARIKQKKVFPAFTNFLHQVSVTLDLTNVTERTEWVVGLNAEDRKKMSDIGKMSQPMLRRLESNIGASSCTVRLRRALHGHISLTEEQRKEFKTDPHSLLATAWPDEPDDTLASESLPTPSPSPSPTWPSG</sequence>
<evidence type="ECO:0000256" key="1">
    <source>
        <dbReference type="SAM" id="MobiDB-lite"/>
    </source>
</evidence>
<comment type="caution">
    <text evidence="2">The sequence shown here is derived from an EMBL/GenBank/DDBJ whole genome shotgun (WGS) entry which is preliminary data.</text>
</comment>
<accession>A0A9P6CJN6</accession>
<gene>
    <name evidence="2" type="ORF">BDZ94DRAFT_1255906</name>
</gene>
<dbReference type="AlphaFoldDB" id="A0A9P6CJN6"/>
<feature type="compositionally biased region" description="Acidic residues" evidence="1">
    <location>
        <begin position="129"/>
        <end position="144"/>
    </location>
</feature>
<reference evidence="2" key="1">
    <citation type="submission" date="2020-11" db="EMBL/GenBank/DDBJ databases">
        <authorList>
            <consortium name="DOE Joint Genome Institute"/>
            <person name="Ahrendt S."/>
            <person name="Riley R."/>
            <person name="Andreopoulos W."/>
            <person name="Labutti K."/>
            <person name="Pangilinan J."/>
            <person name="Ruiz-Duenas F.J."/>
            <person name="Barrasa J.M."/>
            <person name="Sanchez-Garcia M."/>
            <person name="Camarero S."/>
            <person name="Miyauchi S."/>
            <person name="Serrano A."/>
            <person name="Linde D."/>
            <person name="Babiker R."/>
            <person name="Drula E."/>
            <person name="Ayuso-Fernandez I."/>
            <person name="Pacheco R."/>
            <person name="Padilla G."/>
            <person name="Ferreira P."/>
            <person name="Barriuso J."/>
            <person name="Kellner H."/>
            <person name="Castanera R."/>
            <person name="Alfaro M."/>
            <person name="Ramirez L."/>
            <person name="Pisabarro A.G."/>
            <person name="Kuo A."/>
            <person name="Tritt A."/>
            <person name="Lipzen A."/>
            <person name="He G."/>
            <person name="Yan M."/>
            <person name="Ng V."/>
            <person name="Cullen D."/>
            <person name="Martin F."/>
            <person name="Rosso M.-N."/>
            <person name="Henrissat B."/>
            <person name="Hibbett D."/>
            <person name="Martinez A.T."/>
            <person name="Grigoriev I.V."/>
        </authorList>
    </citation>
    <scope>NUCLEOTIDE SEQUENCE</scope>
    <source>
        <strain evidence="2">CBS 247.69</strain>
    </source>
</reference>
<evidence type="ECO:0000313" key="2">
    <source>
        <dbReference type="EMBL" id="KAF9464515.1"/>
    </source>
</evidence>
<dbReference type="EMBL" id="MU150253">
    <property type="protein sequence ID" value="KAF9464515.1"/>
    <property type="molecule type" value="Genomic_DNA"/>
</dbReference>
<dbReference type="OrthoDB" id="3061174at2759"/>
<proteinExistence type="predicted"/>
<keyword evidence="3" id="KW-1185">Reference proteome</keyword>
<feature type="region of interest" description="Disordered" evidence="1">
    <location>
        <begin position="482"/>
        <end position="525"/>
    </location>
</feature>
<protein>
    <submittedName>
        <fullName evidence="2">Uncharacterized protein</fullName>
    </submittedName>
</protein>
<evidence type="ECO:0000313" key="3">
    <source>
        <dbReference type="Proteomes" id="UP000807353"/>
    </source>
</evidence>